<dbReference type="InterPro" id="IPR018289">
    <property type="entry name" value="MULE_transposase_dom"/>
</dbReference>
<organism evidence="3 4">
    <name type="scientific">Spinacia oleracea</name>
    <name type="common">Spinach</name>
    <dbReference type="NCBI Taxonomy" id="3562"/>
    <lineage>
        <taxon>Eukaryota</taxon>
        <taxon>Viridiplantae</taxon>
        <taxon>Streptophyta</taxon>
        <taxon>Embryophyta</taxon>
        <taxon>Tracheophyta</taxon>
        <taxon>Spermatophyta</taxon>
        <taxon>Magnoliopsida</taxon>
        <taxon>eudicotyledons</taxon>
        <taxon>Gunneridae</taxon>
        <taxon>Pentapetalae</taxon>
        <taxon>Caryophyllales</taxon>
        <taxon>Chenopodiaceae</taxon>
        <taxon>Chenopodioideae</taxon>
        <taxon>Anserineae</taxon>
        <taxon>Spinacia</taxon>
    </lineage>
</organism>
<reference evidence="4" key="2">
    <citation type="submission" date="2025-08" db="UniProtKB">
        <authorList>
            <consortium name="RefSeq"/>
        </authorList>
    </citation>
    <scope>IDENTIFICATION</scope>
    <source>
        <tissue evidence="4">Leaf</tissue>
    </source>
</reference>
<sequence length="560" mass="64051">MKIDYDAFGDLLVHDTTYRTNKYDMICGPFVGMNHHNKNVMFGVGFIVNEKWEFFEWLFKTFLRSMGGRHPITIMTDQSKSMKKAIGIVFPNSSHRLCTWHIGENAKTNIKGLRAMEGFNNAFNYVLKYTDTIAEFEHYWSSMVKKYECSGNKWLQNLYTIRDFWCPAYSKDYFSGGVLSSQRSETTNNSVSRRLHKTHGLCDFYKCFLEVVDEWRSNENVDDHQSEIGNRYLAAEGVGLLDDAMEIYNIDIYLQFEANFLKSMPYIVNIVGFLPPLYEYHVKHPKNDLIMHTVKFDQSRISIDCTCKYFSEVGILCSHSIRILHLNNVISIPKRYILKRWTKGAMCHKVGDNVTQVSGVVPSCVWRLQHTRNFISLINSSQHDLAARKVMESAFIECKQRVEILIGAIEENIADQEGERMVERECMLEPNTQGAEGVFEGEGIDVPTTQGGDSVVEGDGVDEQTIKNPKKKRKKGGRNVRLKGTQEKVCNKLKARKPQAWKKKTTRGVTKMKGKAQTSLQEYLDVPDGSNVAHPTNSAGDLEMFAPDDYFGVNLTPFNN</sequence>
<evidence type="ECO:0000313" key="3">
    <source>
        <dbReference type="Proteomes" id="UP000813463"/>
    </source>
</evidence>
<dbReference type="Proteomes" id="UP000813463">
    <property type="component" value="Chromosome 2"/>
</dbReference>
<evidence type="ECO:0000259" key="2">
    <source>
        <dbReference type="PROSITE" id="PS50966"/>
    </source>
</evidence>
<accession>A0ABM3R7E4</accession>
<dbReference type="GeneID" id="110791588"/>
<keyword evidence="1" id="KW-0862">Zinc</keyword>
<evidence type="ECO:0000313" key="4">
    <source>
        <dbReference type="RefSeq" id="XP_056691528.1"/>
    </source>
</evidence>
<keyword evidence="1" id="KW-0863">Zinc-finger</keyword>
<dbReference type="RefSeq" id="XP_056691528.1">
    <property type="nucleotide sequence ID" value="XM_056835550.1"/>
</dbReference>
<reference evidence="3" key="1">
    <citation type="journal article" date="2021" name="Nat. Commun.">
        <title>Genomic analyses provide insights into spinach domestication and the genetic basis of agronomic traits.</title>
        <authorList>
            <person name="Cai X."/>
            <person name="Sun X."/>
            <person name="Xu C."/>
            <person name="Sun H."/>
            <person name="Wang X."/>
            <person name="Ge C."/>
            <person name="Zhang Z."/>
            <person name="Wang Q."/>
            <person name="Fei Z."/>
            <person name="Jiao C."/>
            <person name="Wang Q."/>
        </authorList>
    </citation>
    <scope>NUCLEOTIDE SEQUENCE [LARGE SCALE GENOMIC DNA]</scope>
    <source>
        <strain evidence="3">cv. Varoflay</strain>
    </source>
</reference>
<protein>
    <submittedName>
        <fullName evidence="4">Protein FAR1-RELATED SEQUENCE 5-like</fullName>
    </submittedName>
</protein>
<name>A0ABM3R7E4_SPIOL</name>
<dbReference type="Pfam" id="PF10551">
    <property type="entry name" value="MULE"/>
    <property type="match status" value="1"/>
</dbReference>
<proteinExistence type="predicted"/>
<dbReference type="PANTHER" id="PTHR47718:SF17">
    <property type="entry name" value="PROTEIN FAR1-RELATED SEQUENCE 5-LIKE"/>
    <property type="match status" value="1"/>
</dbReference>
<gene>
    <name evidence="4" type="primary">LOC110791588</name>
</gene>
<keyword evidence="1" id="KW-0479">Metal-binding</keyword>
<evidence type="ECO:0000256" key="1">
    <source>
        <dbReference type="PROSITE-ProRule" id="PRU00325"/>
    </source>
</evidence>
<feature type="domain" description="SWIM-type" evidence="2">
    <location>
        <begin position="290"/>
        <end position="328"/>
    </location>
</feature>
<dbReference type="PROSITE" id="PS50966">
    <property type="entry name" value="ZF_SWIM"/>
    <property type="match status" value="1"/>
</dbReference>
<dbReference type="PANTHER" id="PTHR47718">
    <property type="entry name" value="OS01G0519700 PROTEIN"/>
    <property type="match status" value="1"/>
</dbReference>
<keyword evidence="3" id="KW-1185">Reference proteome</keyword>
<dbReference type="InterPro" id="IPR007527">
    <property type="entry name" value="Znf_SWIM"/>
</dbReference>